<dbReference type="EMBL" id="GL983911">
    <property type="protein sequence ID" value="EGR31154.1"/>
    <property type="molecule type" value="Genomic_DNA"/>
</dbReference>
<dbReference type="InterPro" id="IPR014782">
    <property type="entry name" value="Peptidase_M1_dom"/>
</dbReference>
<dbReference type="EC" id="3.3.2.6" evidence="13"/>
<keyword evidence="7 11" id="KW-0862">Zinc</keyword>
<feature type="binding site" evidence="10">
    <location>
        <begin position="577"/>
        <end position="579"/>
    </location>
    <ligand>
        <name>a peptide</name>
        <dbReference type="ChEBI" id="CHEBI:60466"/>
    </ligand>
</feature>
<dbReference type="SUPFAM" id="SSF63737">
    <property type="entry name" value="Leukotriene A4 hydrolase N-terminal domain"/>
    <property type="match status" value="1"/>
</dbReference>
<evidence type="ECO:0000256" key="1">
    <source>
        <dbReference type="ARBA" id="ARBA00004496"/>
    </source>
</evidence>
<feature type="binding site" evidence="10">
    <location>
        <begin position="316"/>
        <end position="321"/>
    </location>
    <ligand>
        <name>a peptide</name>
        <dbReference type="ChEBI" id="CHEBI:60466"/>
    </ligand>
</feature>
<reference evidence="13 14" key="1">
    <citation type="submission" date="2011-07" db="EMBL/GenBank/DDBJ databases">
        <authorList>
            <person name="Coyne R."/>
            <person name="Brami D."/>
            <person name="Johnson J."/>
            <person name="Hostetler J."/>
            <person name="Hannick L."/>
            <person name="Clark T."/>
            <person name="Cassidy-Hanley D."/>
            <person name="Inman J."/>
        </authorList>
    </citation>
    <scope>NUCLEOTIDE SEQUENCE [LARGE SCALE GENOMIC DNA]</scope>
    <source>
        <strain evidence="13 14">G5</strain>
    </source>
</reference>
<dbReference type="Proteomes" id="UP000008983">
    <property type="component" value="Unassembled WGS sequence"/>
</dbReference>
<dbReference type="AlphaFoldDB" id="G0QUF8"/>
<evidence type="ECO:0000259" key="12">
    <source>
        <dbReference type="SMART" id="SM01263"/>
    </source>
</evidence>
<dbReference type="Gene3D" id="2.60.40.1730">
    <property type="entry name" value="tricorn interacting facor f3 domain"/>
    <property type="match status" value="1"/>
</dbReference>
<organism evidence="13 14">
    <name type="scientific">Ichthyophthirius multifiliis</name>
    <name type="common">White spot disease agent</name>
    <name type="synonym">Ich</name>
    <dbReference type="NCBI Taxonomy" id="5932"/>
    <lineage>
        <taxon>Eukaryota</taxon>
        <taxon>Sar</taxon>
        <taxon>Alveolata</taxon>
        <taxon>Ciliophora</taxon>
        <taxon>Intramacronucleata</taxon>
        <taxon>Oligohymenophorea</taxon>
        <taxon>Hymenostomatida</taxon>
        <taxon>Ophryoglenina</taxon>
        <taxon>Ichthyophthirius</taxon>
    </lineage>
</organism>
<dbReference type="InterPro" id="IPR015211">
    <property type="entry name" value="Peptidase_M1_C"/>
</dbReference>
<dbReference type="InterPro" id="IPR049980">
    <property type="entry name" value="LTA4H_cat"/>
</dbReference>
<feature type="binding site" evidence="11">
    <location>
        <position position="349"/>
    </location>
    <ligand>
        <name>Zn(2+)</name>
        <dbReference type="ChEBI" id="CHEBI:29105"/>
        <note>catalytic</note>
    </ligand>
</feature>
<accession>G0QUF8</accession>
<evidence type="ECO:0000256" key="6">
    <source>
        <dbReference type="ARBA" id="ARBA00022801"/>
    </source>
</evidence>
<dbReference type="SMART" id="SM01263">
    <property type="entry name" value="Leuk-A4-hydro_C"/>
    <property type="match status" value="1"/>
</dbReference>
<dbReference type="InterPro" id="IPR027268">
    <property type="entry name" value="Peptidase_M4/M1_CTD_sf"/>
</dbReference>
<proteinExistence type="inferred from homology"/>
<dbReference type="Gene3D" id="1.25.40.320">
    <property type="entry name" value="Peptidase M1, leukotriene A4 hydrolase/aminopeptidase C-terminal domain"/>
    <property type="match status" value="1"/>
</dbReference>
<keyword evidence="6 13" id="KW-0378">Hydrolase</keyword>
<comment type="cofactor">
    <cofactor evidence="11">
        <name>Zn(2+)</name>
        <dbReference type="ChEBI" id="CHEBI:29105"/>
    </cofactor>
    <text evidence="11">Binds 1 zinc ion per subunit.</text>
</comment>
<sequence length="623" mass="72844">MLKYINKRRFFSLTSLALLSLASLYILRRSQKKKKKLDNQDIEKLTKKRYKGWYNTIDSSSVSNLDEVYCDHYDHIIYIDFNNKVLNGSTNYQFSALKNTLVVQLDIRNIEVKQCFMNNQKLIFNIQKVSEQLGDQLNIFLCEDIEKGNIFHIQINYTTINSQNSALNWLNPQQTKGKLHPYLFTQCEPIYARSIFPCMDSPSVKSTFQTQIHVNNPLKAYVSGVLIHSQQQNSNIQNFSFQQNIPIPSYLFAIVAGNLEEKKVSERTSVIAEPEVVEEYSKELEDMEFQLQTLENLITKYVWEQYKVVVLPPSFPYGGMENPLLTFASPSIIAGDKSGIDVIIHEMAHSWSGNLVSCKNWDSFWLNEGWTVFFELETLKQLKGINDYKLRCAILDQELKNQISYIGVSHSYTSLNPQVKHENPDDAFSSVPYYKGFQFLKFLQELVGEDKFMKFYKSYINKFQFQSITTEDFKNFFKSFFGYLIYKQINWEEWLNKAGYPPKTYDYSDEEVVKLPIQLATKFLHNDLDNQTLEDLSKQWNQFNNPEIYIKWILAALCAKYDTILPFVETHLKEHGRMKFVKCVYQSLITNYGADYAKKVFDQNQSLYYGLTLTSTQSLFDQK</sequence>
<feature type="active site" description="Proton acceptor" evidence="9">
    <location>
        <position position="346"/>
    </location>
</feature>
<dbReference type="CDD" id="cd09599">
    <property type="entry name" value="M1_LTA4H"/>
    <property type="match status" value="1"/>
</dbReference>
<dbReference type="InterPro" id="IPR042097">
    <property type="entry name" value="Aminopeptidase_N-like_N_sf"/>
</dbReference>
<evidence type="ECO:0000256" key="4">
    <source>
        <dbReference type="ARBA" id="ARBA00022670"/>
    </source>
</evidence>
<dbReference type="InterPro" id="IPR045357">
    <property type="entry name" value="Aminopeptidase_N-like_N"/>
</dbReference>
<keyword evidence="8" id="KW-0482">Metalloprotease</keyword>
<dbReference type="InterPro" id="IPR034015">
    <property type="entry name" value="M1_LTA4H"/>
</dbReference>
<keyword evidence="14" id="KW-1185">Reference proteome</keyword>
<dbReference type="InterPro" id="IPR038502">
    <property type="entry name" value="M1_LTA-4_hydro/amino_C_sf"/>
</dbReference>
<dbReference type="RefSeq" id="XP_004034640.1">
    <property type="nucleotide sequence ID" value="XM_004034592.1"/>
</dbReference>
<dbReference type="FunFam" id="3.30.2010.30:FF:000001">
    <property type="entry name" value="Leukotriene A(4) hydrolase"/>
    <property type="match status" value="1"/>
</dbReference>
<dbReference type="eggNOG" id="KOG1047">
    <property type="taxonomic scope" value="Eukaryota"/>
</dbReference>
<dbReference type="InParanoid" id="G0QUF8"/>
<dbReference type="Gene3D" id="1.10.390.10">
    <property type="entry name" value="Neutral Protease Domain 2"/>
    <property type="match status" value="1"/>
</dbReference>
<dbReference type="OMA" id="FPGNHHP"/>
<dbReference type="Gene3D" id="3.30.2010.30">
    <property type="match status" value="1"/>
</dbReference>
<dbReference type="Pfam" id="PF09127">
    <property type="entry name" value="Leuk-A4-hydro_C"/>
    <property type="match status" value="1"/>
</dbReference>
<dbReference type="PRINTS" id="PR00756">
    <property type="entry name" value="ALADIPTASE"/>
</dbReference>
<evidence type="ECO:0000256" key="7">
    <source>
        <dbReference type="ARBA" id="ARBA00022833"/>
    </source>
</evidence>
<evidence type="ECO:0000256" key="9">
    <source>
        <dbReference type="PIRSR" id="PIRSR634015-1"/>
    </source>
</evidence>
<evidence type="ECO:0000256" key="8">
    <source>
        <dbReference type="ARBA" id="ARBA00023049"/>
    </source>
</evidence>
<comment type="subcellular location">
    <subcellularLocation>
        <location evidence="1">Cytoplasm</location>
    </subcellularLocation>
</comment>
<feature type="active site" description="Proton donor" evidence="9">
    <location>
        <position position="433"/>
    </location>
</feature>
<feature type="binding site" evidence="11">
    <location>
        <position position="345"/>
    </location>
    <ligand>
        <name>Zn(2+)</name>
        <dbReference type="ChEBI" id="CHEBI:29105"/>
        <note>catalytic</note>
    </ligand>
</feature>
<dbReference type="PANTHER" id="PTHR45726">
    <property type="entry name" value="LEUKOTRIENE A-4 HYDROLASE"/>
    <property type="match status" value="1"/>
</dbReference>
<evidence type="ECO:0000256" key="11">
    <source>
        <dbReference type="PIRSR" id="PIRSR634015-3"/>
    </source>
</evidence>
<dbReference type="GO" id="GO:0005829">
    <property type="term" value="C:cytosol"/>
    <property type="evidence" value="ECO:0007669"/>
    <property type="project" value="TreeGrafter"/>
</dbReference>
<dbReference type="PANTHER" id="PTHR45726:SF3">
    <property type="entry name" value="LEUKOTRIENE A-4 HYDROLASE"/>
    <property type="match status" value="1"/>
</dbReference>
<dbReference type="GO" id="GO:0008270">
    <property type="term" value="F:zinc ion binding"/>
    <property type="evidence" value="ECO:0007669"/>
    <property type="project" value="InterPro"/>
</dbReference>
<comment type="similarity">
    <text evidence="2">Belongs to the peptidase M1 family.</text>
</comment>
<dbReference type="GO" id="GO:0004463">
    <property type="term" value="F:leukotriene-A4 hydrolase activity"/>
    <property type="evidence" value="ECO:0007669"/>
    <property type="project" value="UniProtKB-EC"/>
</dbReference>
<feature type="domain" description="Peptidase M1 leukotriene A4 hydrolase/aminopeptidase C-terminal" evidence="12">
    <location>
        <begin position="488"/>
        <end position="620"/>
    </location>
</feature>
<dbReference type="InterPro" id="IPR016024">
    <property type="entry name" value="ARM-type_fold"/>
</dbReference>
<keyword evidence="3" id="KW-0963">Cytoplasm</keyword>
<evidence type="ECO:0000256" key="5">
    <source>
        <dbReference type="ARBA" id="ARBA00022723"/>
    </source>
</evidence>
<dbReference type="SUPFAM" id="SSF55486">
    <property type="entry name" value="Metalloproteases ('zincins'), catalytic domain"/>
    <property type="match status" value="1"/>
</dbReference>
<evidence type="ECO:0000313" key="14">
    <source>
        <dbReference type="Proteomes" id="UP000008983"/>
    </source>
</evidence>
<evidence type="ECO:0000256" key="2">
    <source>
        <dbReference type="ARBA" id="ARBA00010136"/>
    </source>
</evidence>
<keyword evidence="4" id="KW-0645">Protease</keyword>
<protein>
    <submittedName>
        <fullName evidence="13">Leukotriene a4 hydrolase, putative</fullName>
        <ecNumber evidence="13">3.3.2.6</ecNumber>
    </submittedName>
</protein>
<dbReference type="SUPFAM" id="SSF48371">
    <property type="entry name" value="ARM repeat"/>
    <property type="match status" value="1"/>
</dbReference>
<evidence type="ECO:0000256" key="10">
    <source>
        <dbReference type="PIRSR" id="PIRSR634015-2"/>
    </source>
</evidence>
<gene>
    <name evidence="13" type="ORF">IMG5_116840</name>
</gene>
<evidence type="ECO:0000313" key="13">
    <source>
        <dbReference type="EMBL" id="EGR31154.1"/>
    </source>
</evidence>
<dbReference type="GeneID" id="14907292"/>
<dbReference type="STRING" id="857967.G0QUF8"/>
<dbReference type="Pfam" id="PF17900">
    <property type="entry name" value="Peptidase_M1_N"/>
    <property type="match status" value="1"/>
</dbReference>
<name>G0QUF8_ICHMU</name>
<keyword evidence="5 11" id="KW-0479">Metal-binding</keyword>
<feature type="binding site" evidence="10">
    <location>
        <begin position="186"/>
        <end position="188"/>
    </location>
    <ligand>
        <name>a peptide</name>
        <dbReference type="ChEBI" id="CHEBI:60466"/>
    </ligand>
</feature>
<dbReference type="OrthoDB" id="10031169at2759"/>
<dbReference type="InterPro" id="IPR001930">
    <property type="entry name" value="Peptidase_M1"/>
</dbReference>
<evidence type="ECO:0000256" key="3">
    <source>
        <dbReference type="ARBA" id="ARBA00022490"/>
    </source>
</evidence>
<feature type="binding site" evidence="11">
    <location>
        <position position="368"/>
    </location>
    <ligand>
        <name>Zn(2+)</name>
        <dbReference type="ChEBI" id="CHEBI:29105"/>
        <note>catalytic</note>
    </ligand>
</feature>
<dbReference type="Pfam" id="PF01433">
    <property type="entry name" value="Peptidase_M1"/>
    <property type="match status" value="1"/>
</dbReference>
<dbReference type="GO" id="GO:0008237">
    <property type="term" value="F:metallopeptidase activity"/>
    <property type="evidence" value="ECO:0007669"/>
    <property type="project" value="UniProtKB-KW"/>
</dbReference>
<dbReference type="GO" id="GO:0006508">
    <property type="term" value="P:proteolysis"/>
    <property type="evidence" value="ECO:0007669"/>
    <property type="project" value="UniProtKB-KW"/>
</dbReference>